<evidence type="ECO:0000313" key="6">
    <source>
        <dbReference type="Proteomes" id="UP000317638"/>
    </source>
</evidence>
<dbReference type="InterPro" id="IPR027417">
    <property type="entry name" value="P-loop_NTPase"/>
</dbReference>
<feature type="coiled-coil region" evidence="4">
    <location>
        <begin position="326"/>
        <end position="414"/>
    </location>
</feature>
<proteinExistence type="predicted"/>
<dbReference type="Pfam" id="PF13555">
    <property type="entry name" value="AAA_29"/>
    <property type="match status" value="1"/>
</dbReference>
<reference evidence="5 6" key="1">
    <citation type="submission" date="2019-07" db="EMBL/GenBank/DDBJ databases">
        <authorList>
            <person name="Zhou L.-Y."/>
        </authorList>
    </citation>
    <scope>NUCLEOTIDE SEQUENCE [LARGE SCALE GENOMIC DNA]</scope>
    <source>
        <strain evidence="5 6">YIM 101269</strain>
    </source>
</reference>
<dbReference type="SUPFAM" id="SSF52540">
    <property type="entry name" value="P-loop containing nucleoside triphosphate hydrolases"/>
    <property type="match status" value="1"/>
</dbReference>
<keyword evidence="2" id="KW-0234">DNA repair</keyword>
<dbReference type="GO" id="GO:0009432">
    <property type="term" value="P:SOS response"/>
    <property type="evidence" value="ECO:0007669"/>
    <property type="project" value="UniProtKB-KW"/>
</dbReference>
<dbReference type="PANTHER" id="PTHR32182:SF0">
    <property type="entry name" value="DNA REPLICATION AND REPAIR PROTEIN RECF"/>
    <property type="match status" value="1"/>
</dbReference>
<feature type="coiled-coil region" evidence="4">
    <location>
        <begin position="712"/>
        <end position="781"/>
    </location>
</feature>
<evidence type="ECO:0000256" key="1">
    <source>
        <dbReference type="ARBA" id="ARBA00022763"/>
    </source>
</evidence>
<keyword evidence="6" id="KW-1185">Reference proteome</keyword>
<keyword evidence="3" id="KW-0742">SOS response</keyword>
<feature type="coiled-coil region" evidence="4">
    <location>
        <begin position="644"/>
        <end position="671"/>
    </location>
</feature>
<protein>
    <submittedName>
        <fullName evidence="5">AAA family ATPase</fullName>
    </submittedName>
</protein>
<dbReference type="AlphaFoldDB" id="A0A553K4I2"/>
<dbReference type="GO" id="GO:0000731">
    <property type="term" value="P:DNA synthesis involved in DNA repair"/>
    <property type="evidence" value="ECO:0007669"/>
    <property type="project" value="TreeGrafter"/>
</dbReference>
<dbReference type="Proteomes" id="UP000317638">
    <property type="component" value="Unassembled WGS sequence"/>
</dbReference>
<feature type="coiled-coil region" evidence="4">
    <location>
        <begin position="438"/>
        <end position="465"/>
    </location>
</feature>
<dbReference type="Pfam" id="PF13558">
    <property type="entry name" value="SbcC_Walker_B"/>
    <property type="match status" value="1"/>
</dbReference>
<comment type="caution">
    <text evidence="5">The sequence shown here is derived from an EMBL/GenBank/DDBJ whole genome shotgun (WGS) entry which is preliminary data.</text>
</comment>
<evidence type="ECO:0000256" key="3">
    <source>
        <dbReference type="ARBA" id="ARBA00023236"/>
    </source>
</evidence>
<sequence length="1116" mass="124394">MTMLDTLFGLIPAASRGQQWVAEELQLVNWGGYDGPHRVRFSPTSTLLCGGSGSGKSTLMDAYIALMMPHTTPFNGASNGGVVGRPRGTDQRNILSYGRGKLDEARTETGTTRTRVLRGDGADTWTAIAMTWADHDGSRFTAVRAWYIPASARVLEDTVRVRATVDGPFDLLALEQAAGRRLTDSAVRATGLDTVPTDREFSARLHSVLGIGAAGAGTKAMSLLARIQAGQQITTVDELYKRMVLEEPETLAAADAVVEHFDGLESTRERMLTARKQVSTLEPVRDLRTRMAAAAERLRVIDEVGQFSDPSSLASLWRAGRRLDLLREVETELRDRKQAADAAVAEKEALARAAEDERDGLTDVLRASGGDRLETAQRELREAERRLEQVQGNRDKLERSLEVLQADVRSAKQFNALAERARVSLHDVDAKASARDAYAAAMAARGRLEAEVAELQAEHRQAEGRRDNVPEHLHRAREVLARAAGLSAEDLPFVGELIEVRTEFEPWREAFNLALGGFATTLLIDAEDVAGFRAAINATRVPVRLNYEGVPTGMTIRELRDDRILPGRLDFRRTKFTGWLQERLEERFEFVCVDNPGELNRHRKALTITGQVSQGNRGAHGGQGRANVLGFSNQRRLADLAAHIQDARVRLLDAIEAVDRAEAALDALDDQRTAYQGVLAFGWEQVDVDGVEAQRDRWLGVIDEVTQGNPRIASIQAQIKKARARMSALNQDIGRAMENRDAVQEHWARVMDEVDEAGAILEEAEEQERELGEQQAAYLDAQFAVPDEQRGERPSEDLARFDAALAMASQRLDADRAAAQETLVEQRETLRRTLTTFLDRWPNPNLLPDPDNSVGDFERILEDLEASGLHELEKEWRDSLLKLSGNDLTNLDSTLGRALREIRERIEPINQIMADLPFYDDHHRLQIMTRENQSAVRQRFRKELREVRGLIEAASTDEERESVYHRMARLINRLRRSAPDFADLVDVRNHVRVSAERVRASSGEHVSLYDHIGEKSGGESQELIAFIVGAALRYQLGDPGSERPRYAPVFLDEALIKADAHFTRRAIGAWRGLGFQLVIGAPNDKYSAIEPHVEVEYDILKDTRGRSWAKPKVALP</sequence>
<organism evidence="5 6">
    <name type="scientific">Tessaracoccus rhinocerotis</name>
    <dbReference type="NCBI Taxonomy" id="1689449"/>
    <lineage>
        <taxon>Bacteria</taxon>
        <taxon>Bacillati</taxon>
        <taxon>Actinomycetota</taxon>
        <taxon>Actinomycetes</taxon>
        <taxon>Propionibacteriales</taxon>
        <taxon>Propionibacteriaceae</taxon>
        <taxon>Tessaracoccus</taxon>
    </lineage>
</organism>
<dbReference type="EMBL" id="VKKG01000001">
    <property type="protein sequence ID" value="TRY19606.1"/>
    <property type="molecule type" value="Genomic_DNA"/>
</dbReference>
<dbReference type="OrthoDB" id="174137at2"/>
<dbReference type="GO" id="GO:0006302">
    <property type="term" value="P:double-strand break repair"/>
    <property type="evidence" value="ECO:0007669"/>
    <property type="project" value="TreeGrafter"/>
</dbReference>
<gene>
    <name evidence="5" type="ORF">FOJ82_01520</name>
</gene>
<evidence type="ECO:0000256" key="2">
    <source>
        <dbReference type="ARBA" id="ARBA00023204"/>
    </source>
</evidence>
<keyword evidence="4" id="KW-0175">Coiled coil</keyword>
<accession>A0A553K4I2</accession>
<dbReference type="PANTHER" id="PTHR32182">
    <property type="entry name" value="DNA REPLICATION AND REPAIR PROTEIN RECF"/>
    <property type="match status" value="1"/>
</dbReference>
<keyword evidence="1" id="KW-0227">DNA damage</keyword>
<name>A0A553K4I2_9ACTN</name>
<evidence type="ECO:0000313" key="5">
    <source>
        <dbReference type="EMBL" id="TRY19606.1"/>
    </source>
</evidence>
<dbReference type="Gene3D" id="3.40.1140.10">
    <property type="match status" value="1"/>
</dbReference>
<evidence type="ECO:0000256" key="4">
    <source>
        <dbReference type="SAM" id="Coils"/>
    </source>
</evidence>